<dbReference type="AlphaFoldDB" id="A0A0W0TW48"/>
<keyword evidence="2" id="KW-1185">Reference proteome</keyword>
<proteinExistence type="predicted"/>
<evidence type="ECO:0000313" key="1">
    <source>
        <dbReference type="EMBL" id="KTC99712.1"/>
    </source>
</evidence>
<protein>
    <submittedName>
        <fullName evidence="1">Uncharacterized protein</fullName>
    </submittedName>
</protein>
<comment type="caution">
    <text evidence="1">The sequence shown here is derived from an EMBL/GenBank/DDBJ whole genome shotgun (WGS) entry which is preliminary data.</text>
</comment>
<name>A0A0W0TW48_9GAMM</name>
<evidence type="ECO:0000313" key="2">
    <source>
        <dbReference type="Proteomes" id="UP000054785"/>
    </source>
</evidence>
<gene>
    <name evidence="1" type="ORF">Lgee_1204</name>
</gene>
<reference evidence="1 2" key="1">
    <citation type="submission" date="2015-11" db="EMBL/GenBank/DDBJ databases">
        <title>Genomic analysis of 38 Legionella species identifies large and diverse effector repertoires.</title>
        <authorList>
            <person name="Burstein D."/>
            <person name="Amaro F."/>
            <person name="Zusman T."/>
            <person name="Lifshitz Z."/>
            <person name="Cohen O."/>
            <person name="Gilbert J.A."/>
            <person name="Pupko T."/>
            <person name="Shuman H.A."/>
            <person name="Segal G."/>
        </authorList>
    </citation>
    <scope>NUCLEOTIDE SEQUENCE [LARGE SCALE GENOMIC DNA]</scope>
    <source>
        <strain evidence="1 2">ATCC 49504</strain>
    </source>
</reference>
<accession>A0A0W0TW48</accession>
<organism evidence="1 2">
    <name type="scientific">Legionella geestiana</name>
    <dbReference type="NCBI Taxonomy" id="45065"/>
    <lineage>
        <taxon>Bacteria</taxon>
        <taxon>Pseudomonadati</taxon>
        <taxon>Pseudomonadota</taxon>
        <taxon>Gammaproteobacteria</taxon>
        <taxon>Legionellales</taxon>
        <taxon>Legionellaceae</taxon>
        <taxon>Legionella</taxon>
    </lineage>
</organism>
<dbReference type="PATRIC" id="fig|45065.4.peg.1296"/>
<dbReference type="Proteomes" id="UP000054785">
    <property type="component" value="Unassembled WGS sequence"/>
</dbReference>
<dbReference type="EMBL" id="LNYC01000044">
    <property type="protein sequence ID" value="KTC99712.1"/>
    <property type="molecule type" value="Genomic_DNA"/>
</dbReference>
<sequence>MDGWSHFRQFTVHLIANPTAIGGGAHLEKAQSFVDKGCNFFGVNSDIQNLPAQRNLAQSLNNGAEKLEVQGPSSIRIGLFKEDFPVMLNQIALDKLAERAAEQAAEQATAERISQQRVNAINSDPFYEALRTAVLSTVSEEKTRISEKNPTDRRIAALSDVESKINNAIQTSKNERINVQNDISLESKESCKTNIALIIEEDFINNKAFEENWGTKFGKGLLNVLMAIPVGIKSLFTEKPASESFLSFKKELSLAKGAELKSEVENLSVDIKENSPNRGPSR</sequence>